<evidence type="ECO:0000256" key="5">
    <source>
        <dbReference type="ARBA" id="ARBA00022801"/>
    </source>
</evidence>
<keyword evidence="5 9" id="KW-0378">Hydrolase</keyword>
<evidence type="ECO:0000256" key="6">
    <source>
        <dbReference type="ARBA" id="ARBA00022989"/>
    </source>
</evidence>
<dbReference type="InterPro" id="IPR022505">
    <property type="entry name" value="Exosortase_cyanobac"/>
</dbReference>
<dbReference type="NCBIfam" id="TIGR04178">
    <property type="entry name" value="exo_archaeo"/>
    <property type="match status" value="1"/>
</dbReference>
<sequence>MNKSELAPVQMLKEPSAWLGAIAIGLIIVNLAILWKIDDQAHLGMSVLFWLPVGSLIWEKRQELNLKSDPIGSFIGAVLIGFFLFTILSMPAKLSGQLSTYDPMLRLMPFLSGLGVALIASGIKGLKQYKSELIILFFLGIPGVIITDLLKIDISPFTAKISAFMLWYTGHELVLEDVFIYLPGGSIKVYGGCSGMESMTYLLGLSAVCLIMFPLERFNQKLHKFLIASFALTTGFIVNAVRVALMAILAASSNPDAFDYWHEGDGSLIFGMIAVGIFGLFYMFLLKQDELKPQDPVES</sequence>
<gene>
    <name evidence="9" type="primary">crtA</name>
    <name evidence="9" type="ORF">ABWT76_002710</name>
</gene>
<organism evidence="9">
    <name type="scientific">Planktothricoides raciborskii GIHE-MW2</name>
    <dbReference type="NCBI Taxonomy" id="2792601"/>
    <lineage>
        <taxon>Bacteria</taxon>
        <taxon>Bacillati</taxon>
        <taxon>Cyanobacteriota</taxon>
        <taxon>Cyanophyceae</taxon>
        <taxon>Oscillatoriophycideae</taxon>
        <taxon>Oscillatoriales</taxon>
        <taxon>Oscillatoriaceae</taxon>
        <taxon>Planktothricoides</taxon>
    </lineage>
</organism>
<dbReference type="InterPro" id="IPR019127">
    <property type="entry name" value="Exosortase"/>
</dbReference>
<dbReference type="GO" id="GO:0006508">
    <property type="term" value="P:proteolysis"/>
    <property type="evidence" value="ECO:0007669"/>
    <property type="project" value="UniProtKB-KW"/>
</dbReference>
<dbReference type="InterPro" id="IPR026392">
    <property type="entry name" value="Exo/Archaeosortase_dom"/>
</dbReference>
<dbReference type="GO" id="GO:0005886">
    <property type="term" value="C:plasma membrane"/>
    <property type="evidence" value="ECO:0007669"/>
    <property type="project" value="UniProtKB-SubCell"/>
</dbReference>
<feature type="transmembrane region" description="Helical" evidence="8">
    <location>
        <begin position="189"/>
        <end position="213"/>
    </location>
</feature>
<dbReference type="EC" id="3.4.22.-" evidence="9"/>
<feature type="transmembrane region" description="Helical" evidence="8">
    <location>
        <begin position="225"/>
        <end position="248"/>
    </location>
</feature>
<feature type="transmembrane region" description="Helical" evidence="8">
    <location>
        <begin position="16"/>
        <end position="35"/>
    </location>
</feature>
<dbReference type="NCBIfam" id="TIGR03763">
    <property type="entry name" value="cyanoexo_CrtA"/>
    <property type="match status" value="1"/>
</dbReference>
<evidence type="ECO:0000256" key="1">
    <source>
        <dbReference type="ARBA" id="ARBA00004651"/>
    </source>
</evidence>
<keyword evidence="6 8" id="KW-1133">Transmembrane helix</keyword>
<keyword evidence="4 8" id="KW-0812">Transmembrane</keyword>
<reference evidence="9" key="1">
    <citation type="submission" date="2024-07" db="EMBL/GenBank/DDBJ databases">
        <authorList>
            <person name="Kim Y.J."/>
            <person name="Jeong J.Y."/>
        </authorList>
    </citation>
    <scope>NUCLEOTIDE SEQUENCE</scope>
    <source>
        <strain evidence="9">GIHE-MW2</strain>
    </source>
</reference>
<evidence type="ECO:0000256" key="7">
    <source>
        <dbReference type="ARBA" id="ARBA00023136"/>
    </source>
</evidence>
<proteinExistence type="predicted"/>
<evidence type="ECO:0000256" key="4">
    <source>
        <dbReference type="ARBA" id="ARBA00022692"/>
    </source>
</evidence>
<name>A0AAU8JLL6_9CYAN</name>
<keyword evidence="2" id="KW-1003">Cell membrane</keyword>
<dbReference type="Pfam" id="PF09721">
    <property type="entry name" value="Exosortase_EpsH"/>
    <property type="match status" value="1"/>
</dbReference>
<feature type="transmembrane region" description="Helical" evidence="8">
    <location>
        <begin position="268"/>
        <end position="286"/>
    </location>
</feature>
<accession>A0AAU8JLL6</accession>
<evidence type="ECO:0000256" key="3">
    <source>
        <dbReference type="ARBA" id="ARBA00022670"/>
    </source>
</evidence>
<evidence type="ECO:0000313" key="9">
    <source>
        <dbReference type="EMBL" id="XCM39757.1"/>
    </source>
</evidence>
<protein>
    <submittedName>
        <fullName evidence="9">Cyanoexosortase A</fullName>
        <ecNumber evidence="9">3.4.22.-</ecNumber>
    </submittedName>
</protein>
<keyword evidence="7 8" id="KW-0472">Membrane</keyword>
<evidence type="ECO:0000256" key="2">
    <source>
        <dbReference type="ARBA" id="ARBA00022475"/>
    </source>
</evidence>
<comment type="subcellular location">
    <subcellularLocation>
        <location evidence="1">Cell membrane</location>
        <topology evidence="1">Multi-pass membrane protein</topology>
    </subcellularLocation>
</comment>
<evidence type="ECO:0000256" key="8">
    <source>
        <dbReference type="SAM" id="Phobius"/>
    </source>
</evidence>
<dbReference type="EMBL" id="CP159837">
    <property type="protein sequence ID" value="XCM39757.1"/>
    <property type="molecule type" value="Genomic_DNA"/>
</dbReference>
<dbReference type="RefSeq" id="WP_354636270.1">
    <property type="nucleotide sequence ID" value="NZ_CP159837.1"/>
</dbReference>
<feature type="transmembrane region" description="Helical" evidence="8">
    <location>
        <begin position="133"/>
        <end position="152"/>
    </location>
</feature>
<dbReference type="AlphaFoldDB" id="A0AAU8JLL6"/>
<feature type="transmembrane region" description="Helical" evidence="8">
    <location>
        <begin position="104"/>
        <end position="121"/>
    </location>
</feature>
<dbReference type="GO" id="GO:0008233">
    <property type="term" value="F:peptidase activity"/>
    <property type="evidence" value="ECO:0007669"/>
    <property type="project" value="UniProtKB-KW"/>
</dbReference>
<feature type="transmembrane region" description="Helical" evidence="8">
    <location>
        <begin position="71"/>
        <end position="92"/>
    </location>
</feature>
<keyword evidence="3" id="KW-0645">Protease</keyword>